<reference evidence="4" key="1">
    <citation type="journal article" date="2019" name="Int. J. Syst. Evol. Microbiol.">
        <title>The Global Catalogue of Microorganisms (GCM) 10K type strain sequencing project: providing services to taxonomists for standard genome sequencing and annotation.</title>
        <authorList>
            <consortium name="The Broad Institute Genomics Platform"/>
            <consortium name="The Broad Institute Genome Sequencing Center for Infectious Disease"/>
            <person name="Wu L."/>
            <person name="Ma J."/>
        </authorList>
    </citation>
    <scope>NUCLEOTIDE SEQUENCE [LARGE SCALE GENOMIC DNA]</scope>
    <source>
        <strain evidence="4">JCM 19129</strain>
    </source>
</reference>
<name>A0ABP9FPX6_9MICC</name>
<dbReference type="InterPro" id="IPR005269">
    <property type="entry name" value="LOG"/>
</dbReference>
<evidence type="ECO:0000313" key="4">
    <source>
        <dbReference type="Proteomes" id="UP001500368"/>
    </source>
</evidence>
<dbReference type="EMBL" id="BAABLW010000001">
    <property type="protein sequence ID" value="GAA4910681.1"/>
    <property type="molecule type" value="Genomic_DNA"/>
</dbReference>
<dbReference type="InterPro" id="IPR031100">
    <property type="entry name" value="LOG_fam"/>
</dbReference>
<dbReference type="NCBIfam" id="TIGR00730">
    <property type="entry name" value="Rossman fold protein, TIGR00730 family"/>
    <property type="match status" value="1"/>
</dbReference>
<dbReference type="SUPFAM" id="SSF102405">
    <property type="entry name" value="MCP/YpsA-like"/>
    <property type="match status" value="1"/>
</dbReference>
<dbReference type="Gene3D" id="3.40.50.450">
    <property type="match status" value="1"/>
</dbReference>
<dbReference type="PANTHER" id="PTHR31223">
    <property type="entry name" value="LOG FAMILY PROTEIN YJL055W"/>
    <property type="match status" value="1"/>
</dbReference>
<dbReference type="Proteomes" id="UP001500368">
    <property type="component" value="Unassembled WGS sequence"/>
</dbReference>
<dbReference type="RefSeq" id="WP_345476175.1">
    <property type="nucleotide sequence ID" value="NZ_BAABLW010000001.1"/>
</dbReference>
<keyword evidence="2" id="KW-0203">Cytokinin biosynthesis</keyword>
<organism evidence="3 4">
    <name type="scientific">Nesterenkonia rhizosphaerae</name>
    <dbReference type="NCBI Taxonomy" id="1348272"/>
    <lineage>
        <taxon>Bacteria</taxon>
        <taxon>Bacillati</taxon>
        <taxon>Actinomycetota</taxon>
        <taxon>Actinomycetes</taxon>
        <taxon>Micrococcales</taxon>
        <taxon>Micrococcaceae</taxon>
        <taxon>Nesterenkonia</taxon>
    </lineage>
</organism>
<evidence type="ECO:0000313" key="3">
    <source>
        <dbReference type="EMBL" id="GAA4910681.1"/>
    </source>
</evidence>
<gene>
    <name evidence="3" type="ORF">GCM10025790_00930</name>
</gene>
<dbReference type="PANTHER" id="PTHR31223:SF70">
    <property type="entry name" value="LOG FAMILY PROTEIN YJL055W"/>
    <property type="match status" value="1"/>
</dbReference>
<comment type="catalytic activity">
    <reaction evidence="2">
        <text>9-ribosyl-trans-zeatin 5'-phosphate + H2O = trans-zeatin + D-ribose 5-phosphate</text>
        <dbReference type="Rhea" id="RHEA:48564"/>
        <dbReference type="ChEBI" id="CHEBI:15377"/>
        <dbReference type="ChEBI" id="CHEBI:16522"/>
        <dbReference type="ChEBI" id="CHEBI:78346"/>
        <dbReference type="ChEBI" id="CHEBI:87947"/>
        <dbReference type="EC" id="3.2.2.n1"/>
    </reaction>
</comment>
<accession>A0ABP9FPX6</accession>
<comment type="caution">
    <text evidence="3">The sequence shown here is derived from an EMBL/GenBank/DDBJ whole genome shotgun (WGS) entry which is preliminary data.</text>
</comment>
<sequence length="190" mass="20523">MTELNRLSIFTGSASGHDLTYQQEVRTLGAALAEAGVGVVYGGGKVGLMGQIADAALEAGGEVIGVIPEVLVEREAAHRGLTQLEVVADMHTRKACLGELGDAFVTLPGGMGTLEELFEVWTWQYLGIYAKPVALYNTKGFWNPLLKMIDHQVDEGFIAGWRRDALVIADTPEDLISQLRAWEPPAEDVT</sequence>
<comment type="similarity">
    <text evidence="1 2">Belongs to the LOG family.</text>
</comment>
<keyword evidence="4" id="KW-1185">Reference proteome</keyword>
<protein>
    <recommendedName>
        <fullName evidence="2">Cytokinin riboside 5'-monophosphate phosphoribohydrolase</fullName>
        <ecNumber evidence="2">3.2.2.n1</ecNumber>
    </recommendedName>
</protein>
<comment type="catalytic activity">
    <reaction evidence="2">
        <text>N(6)-(dimethylallyl)adenosine 5'-phosphate + H2O = N(6)-dimethylallyladenine + D-ribose 5-phosphate</text>
        <dbReference type="Rhea" id="RHEA:48560"/>
        <dbReference type="ChEBI" id="CHEBI:15377"/>
        <dbReference type="ChEBI" id="CHEBI:17660"/>
        <dbReference type="ChEBI" id="CHEBI:57526"/>
        <dbReference type="ChEBI" id="CHEBI:78346"/>
        <dbReference type="EC" id="3.2.2.n1"/>
    </reaction>
</comment>
<evidence type="ECO:0000256" key="1">
    <source>
        <dbReference type="ARBA" id="ARBA00006763"/>
    </source>
</evidence>
<keyword evidence="2" id="KW-0378">Hydrolase</keyword>
<evidence type="ECO:0000256" key="2">
    <source>
        <dbReference type="RuleBase" id="RU363015"/>
    </source>
</evidence>
<proteinExistence type="inferred from homology"/>
<dbReference type="Pfam" id="PF03641">
    <property type="entry name" value="Lysine_decarbox"/>
    <property type="match status" value="1"/>
</dbReference>
<dbReference type="EC" id="3.2.2.n1" evidence="2"/>